<keyword evidence="2" id="KW-1185">Reference proteome</keyword>
<name>A0ABY8TKB8_TETOB</name>
<reference evidence="1 2" key="1">
    <citation type="submission" date="2023-05" db="EMBL/GenBank/DDBJ databases">
        <title>A 100% complete, gapless, phased diploid assembly of the Scenedesmus obliquus UTEX 3031 genome.</title>
        <authorList>
            <person name="Biondi T.C."/>
            <person name="Hanschen E.R."/>
            <person name="Kwon T."/>
            <person name="Eng W."/>
            <person name="Kruse C.P.S."/>
            <person name="Koehler S.I."/>
            <person name="Kunde Y."/>
            <person name="Gleasner C.D."/>
            <person name="You Mak K.T."/>
            <person name="Polle J."/>
            <person name="Hovde B.T."/>
            <person name="Starkenburg S.R."/>
        </authorList>
    </citation>
    <scope>NUCLEOTIDE SEQUENCE [LARGE SCALE GENOMIC DNA]</scope>
    <source>
        <strain evidence="1 2">DOE0152z</strain>
    </source>
</reference>
<sequence length="207" mass="22982">MSNAGQLLRLALACRQNMRMVAEAEWFWQQQCEHLGWLSSASPWFDYFRLRMASRWRLRTLMRKYMPFLNIHSRLAFEPGASIAQLAAVEDRLGMRLPWELWEVLRFRAGQAAGGHVSFVDSCRLLGLNELHVLHIDAPARPSLSPKAAAPGAAAASGSKAVIAFLSNTMGSTAYGVAQDASVHIVRGFTQRRVAGSMSGFLQHLLT</sequence>
<organism evidence="1 2">
    <name type="scientific">Tetradesmus obliquus</name>
    <name type="common">Green alga</name>
    <name type="synonym">Acutodesmus obliquus</name>
    <dbReference type="NCBI Taxonomy" id="3088"/>
    <lineage>
        <taxon>Eukaryota</taxon>
        <taxon>Viridiplantae</taxon>
        <taxon>Chlorophyta</taxon>
        <taxon>core chlorophytes</taxon>
        <taxon>Chlorophyceae</taxon>
        <taxon>CS clade</taxon>
        <taxon>Sphaeropleales</taxon>
        <taxon>Scenedesmaceae</taxon>
        <taxon>Tetradesmus</taxon>
    </lineage>
</organism>
<gene>
    <name evidence="1" type="ORF">OEZ85_008948</name>
</gene>
<proteinExistence type="predicted"/>
<evidence type="ECO:0000313" key="2">
    <source>
        <dbReference type="Proteomes" id="UP001244341"/>
    </source>
</evidence>
<dbReference type="EMBL" id="CP126208">
    <property type="protein sequence ID" value="WIA09553.1"/>
    <property type="molecule type" value="Genomic_DNA"/>
</dbReference>
<evidence type="ECO:0000313" key="1">
    <source>
        <dbReference type="EMBL" id="WIA09553.1"/>
    </source>
</evidence>
<accession>A0ABY8TKB8</accession>
<dbReference type="Proteomes" id="UP001244341">
    <property type="component" value="Chromosome 1b"/>
</dbReference>
<protein>
    <recommendedName>
        <fullName evidence="3">Knr4/Smi1-like domain-containing protein</fullName>
    </recommendedName>
</protein>
<evidence type="ECO:0008006" key="3">
    <source>
        <dbReference type="Google" id="ProtNLM"/>
    </source>
</evidence>